<dbReference type="PANTHER" id="PTHR12100">
    <property type="entry name" value="SEC10"/>
    <property type="match status" value="1"/>
</dbReference>
<dbReference type="SUPFAM" id="SSF81383">
    <property type="entry name" value="F-box domain"/>
    <property type="match status" value="1"/>
</dbReference>
<evidence type="ECO:0000313" key="3">
    <source>
        <dbReference type="EMBL" id="CDZ96305.1"/>
    </source>
</evidence>
<reference evidence="3" key="1">
    <citation type="submission" date="2014-08" db="EMBL/GenBank/DDBJ databases">
        <authorList>
            <person name="Sharma Rahul"/>
            <person name="Thines Marco"/>
        </authorList>
    </citation>
    <scope>NUCLEOTIDE SEQUENCE</scope>
</reference>
<dbReference type="InterPro" id="IPR001810">
    <property type="entry name" value="F-box_dom"/>
</dbReference>
<dbReference type="InterPro" id="IPR009976">
    <property type="entry name" value="Sec10-like"/>
</dbReference>
<evidence type="ECO:0000256" key="1">
    <source>
        <dbReference type="SAM" id="MobiDB-lite"/>
    </source>
</evidence>
<evidence type="ECO:0000259" key="2">
    <source>
        <dbReference type="PROSITE" id="PS50181"/>
    </source>
</evidence>
<dbReference type="PROSITE" id="PS50181">
    <property type="entry name" value="FBOX"/>
    <property type="match status" value="1"/>
</dbReference>
<dbReference type="GO" id="GO:0006893">
    <property type="term" value="P:Golgi to plasma membrane transport"/>
    <property type="evidence" value="ECO:0007669"/>
    <property type="project" value="TreeGrafter"/>
</dbReference>
<dbReference type="InterPro" id="IPR036047">
    <property type="entry name" value="F-box-like_dom_sf"/>
</dbReference>
<feature type="domain" description="F-box" evidence="2">
    <location>
        <begin position="46"/>
        <end position="92"/>
    </location>
</feature>
<proteinExistence type="predicted"/>
<feature type="region of interest" description="Disordered" evidence="1">
    <location>
        <begin position="101"/>
        <end position="135"/>
    </location>
</feature>
<sequence length="1051" mass="116093">MDRWAPLKPSKPGDRASSIVSSSLFPHAISHQSHPLAAKLPPPQLGAWIGPLPETLHLLVISFLPVYELPKLARLSKAFGRLVSEDQAWKARCLDLGLKDDTTESTKSASHSSQVSSTPTRKSSKEVPLLTSLSKSRPTQQSISFSAGSAKAAVETEDEFGDFVDVPIPADPFGISKETDLMDFDNISAPLPSRASQTGGRTTGFFAFSPAKPNPSSQPSTSSSLPSSSQASERKTPWREIYKTHHTKQLSTLSPLLSSPSSPAPSQILSLLFSSLVDSSSGPSSDVQSKVLLTLLQFLSAQIQPMSRWESIRYLILAAADRFDAVCLAGFEGADEREDEAEMKQWAKAGWEVWWEVNGRGKDSGRGRTIRVEEWELGRVWMERMAIFYEGGGGKWNPSKNIIGPPESSVPRLDFTPMEPFIAHLTSIIVQSGSQATRVFPPPSKVLHTFIDRILGEVVGEQYIQPLLQRARDVGASTGRGLFLRASAGVFAMVEKMVDVILKTGTPEGEDPSSGGLINRKEVLSMIFSMFEFNMDEYLDEEMDYIRESMEVICKDWDGKLKIDSSMVLTSKDSPAPTTFLTSENPAQVKRNVLAGFRDVLLLPVTIIPKTASYVVAGSSAAMSGLSMLNPNKWTGSGAVTPLKGSEKVDHGVVFELGEDEDEHQSEKNAKSTNRLSVPSSISTNNSSLSVNNFPTESSTSSRPTSRSTTPLPPSQTFESLQLLISLDVALELIQTDREALKRVETFQEYPGRMGSRVKETIEEVFILLLQALSDRHIAPGFKIATEQMKTYKPGDHEDNKSVAPLLQFFELVHIGDTVQSMVQVYFDKEMAPHIDRTDFLNGVVREKKRFENVLDEAVASGLNAGIEVLMNQAEHIIISRTGPREYYPEEGAEMDLGPTKGCKEAIASLQMHCDLLKGSTSKDVLEVFFQEVGIRLQNILQKHLKRQIISLNGGFQIIADLNAYHAFVASLKQQWVTEDFSNLKMVGHVFIVEDAKDLAQIVRDVTRYGGSFRPEDVYEFIQRRADWKQIEKTVDNAMYSLSLKEDCVIC</sequence>
<protein>
    <submittedName>
        <fullName evidence="3">Exocyst subunit-Sec10p</fullName>
    </submittedName>
</protein>
<dbReference type="Gene3D" id="1.20.1280.50">
    <property type="match status" value="1"/>
</dbReference>
<accession>A0A0F7SEM0</accession>
<feature type="compositionally biased region" description="Low complexity" evidence="1">
    <location>
        <begin position="214"/>
        <end position="231"/>
    </location>
</feature>
<feature type="region of interest" description="Disordered" evidence="1">
    <location>
        <begin position="188"/>
        <end position="236"/>
    </location>
</feature>
<dbReference type="PANTHER" id="PTHR12100:SF1">
    <property type="entry name" value="RECYCLIN-1"/>
    <property type="match status" value="1"/>
</dbReference>
<feature type="compositionally biased region" description="Polar residues" evidence="1">
    <location>
        <begin position="105"/>
        <end position="121"/>
    </location>
</feature>
<feature type="region of interest" description="Disordered" evidence="1">
    <location>
        <begin position="658"/>
        <end position="715"/>
    </location>
</feature>
<dbReference type="Pfam" id="PF07393">
    <property type="entry name" value="Sec10_HB"/>
    <property type="match status" value="1"/>
</dbReference>
<organism evidence="3">
    <name type="scientific">Phaffia rhodozyma</name>
    <name type="common">Yeast</name>
    <name type="synonym">Xanthophyllomyces dendrorhous</name>
    <dbReference type="NCBI Taxonomy" id="264483"/>
    <lineage>
        <taxon>Eukaryota</taxon>
        <taxon>Fungi</taxon>
        <taxon>Dikarya</taxon>
        <taxon>Basidiomycota</taxon>
        <taxon>Agaricomycotina</taxon>
        <taxon>Tremellomycetes</taxon>
        <taxon>Cystofilobasidiales</taxon>
        <taxon>Mrakiaceae</taxon>
        <taxon>Phaffia</taxon>
    </lineage>
</organism>
<dbReference type="EMBL" id="LN483116">
    <property type="protein sequence ID" value="CDZ96305.1"/>
    <property type="molecule type" value="Genomic_DNA"/>
</dbReference>
<name>A0A0F7SEM0_PHARH</name>
<dbReference type="GO" id="GO:0006887">
    <property type="term" value="P:exocytosis"/>
    <property type="evidence" value="ECO:0007669"/>
    <property type="project" value="TreeGrafter"/>
</dbReference>
<dbReference type="InterPro" id="IPR048627">
    <property type="entry name" value="Sec10_HB"/>
</dbReference>
<dbReference type="AlphaFoldDB" id="A0A0F7SEM0"/>
<dbReference type="GO" id="GO:0000145">
    <property type="term" value="C:exocyst"/>
    <property type="evidence" value="ECO:0007669"/>
    <property type="project" value="TreeGrafter"/>
</dbReference>
<feature type="compositionally biased region" description="Low complexity" evidence="1">
    <location>
        <begin position="676"/>
        <end position="710"/>
    </location>
</feature>